<evidence type="ECO:0000256" key="2">
    <source>
        <dbReference type="ARBA" id="ARBA00022737"/>
    </source>
</evidence>
<dbReference type="EMBL" id="CAXHTA020000017">
    <property type="protein sequence ID" value="CAL5227747.1"/>
    <property type="molecule type" value="Genomic_DNA"/>
</dbReference>
<dbReference type="Proteomes" id="UP001497392">
    <property type="component" value="Unassembled WGS sequence"/>
</dbReference>
<dbReference type="InterPro" id="IPR002048">
    <property type="entry name" value="EF_hand_dom"/>
</dbReference>
<keyword evidence="8" id="KW-1185">Reference proteome</keyword>
<evidence type="ECO:0000256" key="5">
    <source>
        <dbReference type="SAM" id="MobiDB-lite"/>
    </source>
</evidence>
<keyword evidence="2" id="KW-0677">Repeat</keyword>
<dbReference type="PANTHER" id="PTHR45791:SF1">
    <property type="entry name" value="CALCIUM AND INTEGRIN BINDING FAMILY MEMBER 1"/>
    <property type="match status" value="1"/>
</dbReference>
<organism evidence="7 8">
    <name type="scientific">Coccomyxa viridis</name>
    <dbReference type="NCBI Taxonomy" id="1274662"/>
    <lineage>
        <taxon>Eukaryota</taxon>
        <taxon>Viridiplantae</taxon>
        <taxon>Chlorophyta</taxon>
        <taxon>core chlorophytes</taxon>
        <taxon>Trebouxiophyceae</taxon>
        <taxon>Trebouxiophyceae incertae sedis</taxon>
        <taxon>Coccomyxaceae</taxon>
        <taxon>Coccomyxa</taxon>
    </lineage>
</organism>
<dbReference type="InterPro" id="IPR018247">
    <property type="entry name" value="EF_Hand_1_Ca_BS"/>
</dbReference>
<dbReference type="InterPro" id="IPR011992">
    <property type="entry name" value="EF-hand-dom_pair"/>
</dbReference>
<dbReference type="PANTHER" id="PTHR45791">
    <property type="entry name" value="CALCIUM AND INTEGRIN BINDING FAMILY MEMBER 2"/>
    <property type="match status" value="1"/>
</dbReference>
<proteinExistence type="predicted"/>
<dbReference type="PROSITE" id="PS50222">
    <property type="entry name" value="EF_HAND_2"/>
    <property type="match status" value="1"/>
</dbReference>
<dbReference type="Gene3D" id="1.10.238.10">
    <property type="entry name" value="EF-hand"/>
    <property type="match status" value="2"/>
</dbReference>
<keyword evidence="4" id="KW-0460">Magnesium</keyword>
<sequence>MVGCCETHQLPRDELRRFVKETPFTSREVLKLWSRFARLDKDHSGRLSLQEMLNVDEFKCNPFASRIVELFSEDGSGVISFQKFINIFSVFSPRATAETKTVWAFAVWDFDGDDLIGPRDIKRGVHLLTNAEMALLIEDAEAEEEPTARGRRKRRDSATLRGDKLTEEQITQIHERIAQELDPDGAGLSYSDFESITSRMPDFFVNFKMSV</sequence>
<keyword evidence="1" id="KW-0479">Metal-binding</keyword>
<dbReference type="InterPro" id="IPR051433">
    <property type="entry name" value="CIBP"/>
</dbReference>
<accession>A0ABP1G8V1</accession>
<dbReference type="SUPFAM" id="SSF47473">
    <property type="entry name" value="EF-hand"/>
    <property type="match status" value="1"/>
</dbReference>
<name>A0ABP1G8V1_9CHLO</name>
<comment type="caution">
    <text evidence="7">The sequence shown here is derived from an EMBL/GenBank/DDBJ whole genome shotgun (WGS) entry which is preliminary data.</text>
</comment>
<evidence type="ECO:0000313" key="7">
    <source>
        <dbReference type="EMBL" id="CAL5227747.1"/>
    </source>
</evidence>
<feature type="domain" description="EF-hand" evidence="6">
    <location>
        <begin position="27"/>
        <end position="62"/>
    </location>
</feature>
<evidence type="ECO:0000256" key="3">
    <source>
        <dbReference type="ARBA" id="ARBA00022837"/>
    </source>
</evidence>
<gene>
    <name evidence="7" type="primary">g10764</name>
    <name evidence="7" type="ORF">VP750_LOCUS9653</name>
</gene>
<evidence type="ECO:0000256" key="4">
    <source>
        <dbReference type="ARBA" id="ARBA00022842"/>
    </source>
</evidence>
<feature type="region of interest" description="Disordered" evidence="5">
    <location>
        <begin position="142"/>
        <end position="161"/>
    </location>
</feature>
<evidence type="ECO:0000256" key="1">
    <source>
        <dbReference type="ARBA" id="ARBA00022723"/>
    </source>
</evidence>
<evidence type="ECO:0000313" key="8">
    <source>
        <dbReference type="Proteomes" id="UP001497392"/>
    </source>
</evidence>
<evidence type="ECO:0000259" key="6">
    <source>
        <dbReference type="PROSITE" id="PS50222"/>
    </source>
</evidence>
<dbReference type="PROSITE" id="PS00018">
    <property type="entry name" value="EF_HAND_1"/>
    <property type="match status" value="2"/>
</dbReference>
<keyword evidence="3" id="KW-0106">Calcium</keyword>
<reference evidence="7 8" key="1">
    <citation type="submission" date="2024-06" db="EMBL/GenBank/DDBJ databases">
        <authorList>
            <person name="Kraege A."/>
            <person name="Thomma B."/>
        </authorList>
    </citation>
    <scope>NUCLEOTIDE SEQUENCE [LARGE SCALE GENOMIC DNA]</scope>
</reference>
<protein>
    <submittedName>
        <fullName evidence="7">G10764 protein</fullName>
    </submittedName>
</protein>